<evidence type="ECO:0000313" key="2">
    <source>
        <dbReference type="EMBL" id="KAJ8868259.1"/>
    </source>
</evidence>
<reference evidence="2 3" key="1">
    <citation type="submission" date="2023-02" db="EMBL/GenBank/DDBJ databases">
        <title>LHISI_Scaffold_Assembly.</title>
        <authorList>
            <person name="Stuart O.P."/>
            <person name="Cleave R."/>
            <person name="Magrath M.J.L."/>
            <person name="Mikheyev A.S."/>
        </authorList>
    </citation>
    <scope>NUCLEOTIDE SEQUENCE [LARGE SCALE GENOMIC DNA]</scope>
    <source>
        <strain evidence="2">Daus_M_001</strain>
        <tissue evidence="2">Leg muscle</tissue>
    </source>
</reference>
<gene>
    <name evidence="2" type="ORF">PR048_029775</name>
</gene>
<keyword evidence="3" id="KW-1185">Reference proteome</keyword>
<dbReference type="Proteomes" id="UP001159363">
    <property type="component" value="Chromosome 13"/>
</dbReference>
<dbReference type="Pfam" id="PF13843">
    <property type="entry name" value="DDE_Tnp_1_7"/>
    <property type="match status" value="1"/>
</dbReference>
<dbReference type="PANTHER" id="PTHR46599:SF3">
    <property type="entry name" value="PIGGYBAC TRANSPOSABLE ELEMENT-DERIVED PROTEIN 4"/>
    <property type="match status" value="1"/>
</dbReference>
<dbReference type="PANTHER" id="PTHR46599">
    <property type="entry name" value="PIGGYBAC TRANSPOSABLE ELEMENT-DERIVED PROTEIN 4"/>
    <property type="match status" value="1"/>
</dbReference>
<evidence type="ECO:0000259" key="1">
    <source>
        <dbReference type="Pfam" id="PF13843"/>
    </source>
</evidence>
<dbReference type="InterPro" id="IPR029526">
    <property type="entry name" value="PGBD"/>
</dbReference>
<protein>
    <recommendedName>
        <fullName evidence="1">PiggyBac transposable element-derived protein domain-containing protein</fullName>
    </recommendedName>
</protein>
<comment type="caution">
    <text evidence="2">The sequence shown here is derived from an EMBL/GenBank/DDBJ whole genome shotgun (WGS) entry which is preliminary data.</text>
</comment>
<feature type="domain" description="PiggyBac transposable element-derived protein" evidence="1">
    <location>
        <begin position="7"/>
        <end position="120"/>
    </location>
</feature>
<proteinExistence type="predicted"/>
<dbReference type="EMBL" id="JARBHB010000014">
    <property type="protein sequence ID" value="KAJ8868259.1"/>
    <property type="molecule type" value="Genomic_DNA"/>
</dbReference>
<evidence type="ECO:0000313" key="3">
    <source>
        <dbReference type="Proteomes" id="UP001159363"/>
    </source>
</evidence>
<organism evidence="2 3">
    <name type="scientific">Dryococelus australis</name>
    <dbReference type="NCBI Taxonomy" id="614101"/>
    <lineage>
        <taxon>Eukaryota</taxon>
        <taxon>Metazoa</taxon>
        <taxon>Ecdysozoa</taxon>
        <taxon>Arthropoda</taxon>
        <taxon>Hexapoda</taxon>
        <taxon>Insecta</taxon>
        <taxon>Pterygota</taxon>
        <taxon>Neoptera</taxon>
        <taxon>Polyneoptera</taxon>
        <taxon>Phasmatodea</taxon>
        <taxon>Verophasmatodea</taxon>
        <taxon>Anareolatae</taxon>
        <taxon>Phasmatidae</taxon>
        <taxon>Eurycanthinae</taxon>
        <taxon>Dryococelus</taxon>
    </lineage>
</organism>
<name>A0ABQ9GB07_9NEOP</name>
<sequence>MPRDCSETILWYLHANDNTSVLCGNKDKIYKLRPVVNILNDMFQQVYKGTIERRIDESIILFKSRSTLKQYNTLRPIKRGYKLCRMADQRVNTLAFKVYQKKDDLVETEFQGYDLGERVVLE</sequence>
<accession>A0ABQ9GB07</accession>